<dbReference type="RefSeq" id="WP_145068460.1">
    <property type="nucleotide sequence ID" value="NZ_CP036287.1"/>
</dbReference>
<comment type="subcellular location">
    <subcellularLocation>
        <location evidence="2">Cell membrane</location>
        <topology evidence="2">Multi-pass membrane protein</topology>
    </subcellularLocation>
</comment>
<keyword evidence="9" id="KW-1133">Transmembrane helix</keyword>
<dbReference type="GO" id="GO:0005886">
    <property type="term" value="C:plasma membrane"/>
    <property type="evidence" value="ECO:0007669"/>
    <property type="project" value="UniProtKB-SubCell"/>
</dbReference>
<dbReference type="InterPro" id="IPR036097">
    <property type="entry name" value="HisK_dim/P_sf"/>
</dbReference>
<dbReference type="InterPro" id="IPR004358">
    <property type="entry name" value="Sig_transdc_His_kin-like_C"/>
</dbReference>
<keyword evidence="4" id="KW-1003">Cell membrane</keyword>
<comment type="catalytic activity">
    <reaction evidence="1">
        <text>ATP + protein L-histidine = ADP + protein N-phospho-L-histidine.</text>
        <dbReference type="EC" id="2.7.13.3"/>
    </reaction>
</comment>
<dbReference type="InterPro" id="IPR001789">
    <property type="entry name" value="Sig_transdc_resp-reg_receiver"/>
</dbReference>
<evidence type="ECO:0000256" key="9">
    <source>
        <dbReference type="ARBA" id="ARBA00022989"/>
    </source>
</evidence>
<dbReference type="Gene3D" id="6.10.340.10">
    <property type="match status" value="1"/>
</dbReference>
<evidence type="ECO:0000313" key="16">
    <source>
        <dbReference type="Proteomes" id="UP000316921"/>
    </source>
</evidence>
<keyword evidence="16" id="KW-1185">Reference proteome</keyword>
<dbReference type="SMART" id="SM00388">
    <property type="entry name" value="HisKA"/>
    <property type="match status" value="1"/>
</dbReference>
<dbReference type="SUPFAM" id="SSF103190">
    <property type="entry name" value="Sensory domain-like"/>
    <property type="match status" value="1"/>
</dbReference>
<feature type="domain" description="Response regulatory" evidence="13">
    <location>
        <begin position="661"/>
        <end position="777"/>
    </location>
</feature>
<dbReference type="PANTHER" id="PTHR43065:SF42">
    <property type="entry name" value="TWO-COMPONENT SENSOR PPRA"/>
    <property type="match status" value="1"/>
</dbReference>
<dbReference type="PROSITE" id="PS50885">
    <property type="entry name" value="HAMP"/>
    <property type="match status" value="1"/>
</dbReference>
<keyword evidence="11" id="KW-0175">Coiled coil</keyword>
<evidence type="ECO:0000259" key="13">
    <source>
        <dbReference type="PROSITE" id="PS50110"/>
    </source>
</evidence>
<dbReference type="InterPro" id="IPR003660">
    <property type="entry name" value="HAMP_dom"/>
</dbReference>
<organism evidence="15 16">
    <name type="scientific">Engelhardtia mirabilis</name>
    <dbReference type="NCBI Taxonomy" id="2528011"/>
    <lineage>
        <taxon>Bacteria</taxon>
        <taxon>Pseudomonadati</taxon>
        <taxon>Planctomycetota</taxon>
        <taxon>Planctomycetia</taxon>
        <taxon>Planctomycetia incertae sedis</taxon>
        <taxon>Engelhardtia</taxon>
    </lineage>
</organism>
<dbReference type="Gene3D" id="1.10.287.130">
    <property type="match status" value="1"/>
</dbReference>
<evidence type="ECO:0000256" key="1">
    <source>
        <dbReference type="ARBA" id="ARBA00000085"/>
    </source>
</evidence>
<dbReference type="SUPFAM" id="SSF47384">
    <property type="entry name" value="Homodimeric domain of signal transducing histidine kinase"/>
    <property type="match status" value="1"/>
</dbReference>
<feature type="domain" description="Histidine kinase" evidence="12">
    <location>
        <begin position="414"/>
        <end position="637"/>
    </location>
</feature>
<dbReference type="Gene3D" id="3.40.50.2300">
    <property type="match status" value="1"/>
</dbReference>
<dbReference type="Gene3D" id="3.30.565.10">
    <property type="entry name" value="Histidine kinase-like ATPase, C-terminal domain"/>
    <property type="match status" value="1"/>
</dbReference>
<evidence type="ECO:0000256" key="10">
    <source>
        <dbReference type="PROSITE-ProRule" id="PRU00169"/>
    </source>
</evidence>
<dbReference type="InterPro" id="IPR011006">
    <property type="entry name" value="CheY-like_superfamily"/>
</dbReference>
<dbReference type="PROSITE" id="PS50109">
    <property type="entry name" value="HIS_KIN"/>
    <property type="match status" value="1"/>
</dbReference>
<name>A0A518BPT6_9BACT</name>
<evidence type="ECO:0000256" key="5">
    <source>
        <dbReference type="ARBA" id="ARBA00022553"/>
    </source>
</evidence>
<protein>
    <recommendedName>
        <fullName evidence="3">histidine kinase</fullName>
        <ecNumber evidence="3">2.7.13.3</ecNumber>
    </recommendedName>
</protein>
<accession>A0A518BPT6</accession>
<evidence type="ECO:0000256" key="8">
    <source>
        <dbReference type="ARBA" id="ARBA00022777"/>
    </source>
</evidence>
<gene>
    <name evidence="15" type="ORF">Pla133_40910</name>
</gene>
<dbReference type="GO" id="GO:0000155">
    <property type="term" value="F:phosphorelay sensor kinase activity"/>
    <property type="evidence" value="ECO:0007669"/>
    <property type="project" value="InterPro"/>
</dbReference>
<keyword evidence="6" id="KW-0808">Transferase</keyword>
<proteinExistence type="predicted"/>
<dbReference type="SUPFAM" id="SSF55874">
    <property type="entry name" value="ATPase domain of HSP90 chaperone/DNA topoisomerase II/histidine kinase"/>
    <property type="match status" value="1"/>
</dbReference>
<dbReference type="InterPro" id="IPR003594">
    <property type="entry name" value="HATPase_dom"/>
</dbReference>
<feature type="domain" description="HAMP" evidence="14">
    <location>
        <begin position="339"/>
        <end position="390"/>
    </location>
</feature>
<evidence type="ECO:0000256" key="11">
    <source>
        <dbReference type="SAM" id="Coils"/>
    </source>
</evidence>
<evidence type="ECO:0000256" key="7">
    <source>
        <dbReference type="ARBA" id="ARBA00022692"/>
    </source>
</evidence>
<dbReference type="KEGG" id="pbap:Pla133_40910"/>
<dbReference type="Proteomes" id="UP000316921">
    <property type="component" value="Chromosome"/>
</dbReference>
<dbReference type="Pfam" id="PF00512">
    <property type="entry name" value="HisKA"/>
    <property type="match status" value="1"/>
</dbReference>
<dbReference type="SUPFAM" id="SSF52172">
    <property type="entry name" value="CheY-like"/>
    <property type="match status" value="1"/>
</dbReference>
<dbReference type="PANTHER" id="PTHR43065">
    <property type="entry name" value="SENSOR HISTIDINE KINASE"/>
    <property type="match status" value="1"/>
</dbReference>
<dbReference type="EMBL" id="CP036287">
    <property type="protein sequence ID" value="QDU68976.1"/>
    <property type="molecule type" value="Genomic_DNA"/>
</dbReference>
<dbReference type="CDD" id="cd00082">
    <property type="entry name" value="HisKA"/>
    <property type="match status" value="1"/>
</dbReference>
<dbReference type="SMART" id="SM00387">
    <property type="entry name" value="HATPase_c"/>
    <property type="match status" value="1"/>
</dbReference>
<evidence type="ECO:0000259" key="14">
    <source>
        <dbReference type="PROSITE" id="PS50885"/>
    </source>
</evidence>
<dbReference type="Pfam" id="PF21623">
    <property type="entry name" value="HK_sensor_dom_bact"/>
    <property type="match status" value="1"/>
</dbReference>
<keyword evidence="9" id="KW-0472">Membrane</keyword>
<dbReference type="InterPro" id="IPR005467">
    <property type="entry name" value="His_kinase_dom"/>
</dbReference>
<dbReference type="SMART" id="SM00304">
    <property type="entry name" value="HAMP"/>
    <property type="match status" value="1"/>
</dbReference>
<evidence type="ECO:0000313" key="15">
    <source>
        <dbReference type="EMBL" id="QDU68976.1"/>
    </source>
</evidence>
<evidence type="ECO:0000256" key="2">
    <source>
        <dbReference type="ARBA" id="ARBA00004651"/>
    </source>
</evidence>
<dbReference type="InterPro" id="IPR029151">
    <property type="entry name" value="Sensor-like_sf"/>
</dbReference>
<feature type="coiled-coil region" evidence="11">
    <location>
        <begin position="378"/>
        <end position="405"/>
    </location>
</feature>
<dbReference type="PROSITE" id="PS50110">
    <property type="entry name" value="RESPONSE_REGULATORY"/>
    <property type="match status" value="1"/>
</dbReference>
<dbReference type="InterPro" id="IPR036890">
    <property type="entry name" value="HATPase_C_sf"/>
</dbReference>
<dbReference type="Pfam" id="PF00072">
    <property type="entry name" value="Response_reg"/>
    <property type="match status" value="1"/>
</dbReference>
<dbReference type="AlphaFoldDB" id="A0A518BPT6"/>
<dbReference type="Pfam" id="PF02518">
    <property type="entry name" value="HATPase_c"/>
    <property type="match status" value="1"/>
</dbReference>
<sequence>MNLASRCAGAFVAIAVLSAVTTGFLSYSGVQRVVDPLELDRLRSSTERLGAGLDRYVLGVRASVQALLADPTLRDVADAAASGAVGGSAPALDRLAARFAAELEAHPQYLQARLIAADADGLEIVRVDRERSGAPVARVGEAQLQRKGHRPYVSAAGSLARGEFYVSPIDLNREHGEIDERNIPVLRVSGPVFGRGGAPIGIVVINVDVGPALDALREVEDGQRTFLVNGDGDYLVHPDREFEFGFDRGRPLRLSESMPEIAAMLHGTGSVAAPLEVAGESMGIGLSPVRLADGPVVWVVRVLDGQVLGRPAASVRASTAWAMSIAVALALLVGLWLARSLTKPLQCLSTAVADLEPGQVIEVPQVTSGEIGLLARRFEDLSRNLAESLEEHDRLQRQVAQSNKLAAIGRLAGGVAHDFNNLLTVVIGFSEDARDQLPDAHPARASLELVVQAAESAATLTHQLLAFSRKQVLRMEVLDINAIVERTLPMIERLIGEDVRIIVALHTDIGSVRADAGQVEQVLINLAANARDAMPRGGQLTIETGAVVLDQDYADNHVEATVGPHVMLAVSDTGNGMEEAQIERIFEPFYTTKGVGKGTGLGLASVHGVIKQCGGNIWVYSEPGVGTTFKLYLPVAADEGPSSASEPKAALPRSRRKGERTILVVEDFDTLRELFVQGLRAVGYQVLEARDAASALEVSRNHSGTIDMLLTDVVLTGDSGLVLSQELQVERPDLFVVFMSGYTDNVIVHHGVLKPGLNFVEKPISPAKLALRVQEFLGDAAPAQAD</sequence>
<evidence type="ECO:0000259" key="12">
    <source>
        <dbReference type="PROSITE" id="PS50109"/>
    </source>
</evidence>
<dbReference type="EC" id="2.7.13.3" evidence="3"/>
<dbReference type="PRINTS" id="PR00344">
    <property type="entry name" value="BCTRLSENSOR"/>
</dbReference>
<keyword evidence="8" id="KW-0418">Kinase</keyword>
<dbReference type="InterPro" id="IPR048760">
    <property type="entry name" value="VP0354-like_sensor_dom"/>
</dbReference>
<dbReference type="SMART" id="SM00448">
    <property type="entry name" value="REC"/>
    <property type="match status" value="1"/>
</dbReference>
<dbReference type="Gene3D" id="3.30.450.20">
    <property type="entry name" value="PAS domain"/>
    <property type="match status" value="1"/>
</dbReference>
<evidence type="ECO:0000256" key="4">
    <source>
        <dbReference type="ARBA" id="ARBA00022475"/>
    </source>
</evidence>
<evidence type="ECO:0000256" key="6">
    <source>
        <dbReference type="ARBA" id="ARBA00022679"/>
    </source>
</evidence>
<feature type="modified residue" description="4-aspartylphosphate" evidence="10">
    <location>
        <position position="712"/>
    </location>
</feature>
<keyword evidence="7" id="KW-0812">Transmembrane</keyword>
<keyword evidence="5 10" id="KW-0597">Phosphoprotein</keyword>
<reference evidence="15 16" key="1">
    <citation type="submission" date="2019-02" db="EMBL/GenBank/DDBJ databases">
        <title>Deep-cultivation of Planctomycetes and their phenomic and genomic characterization uncovers novel biology.</title>
        <authorList>
            <person name="Wiegand S."/>
            <person name="Jogler M."/>
            <person name="Boedeker C."/>
            <person name="Pinto D."/>
            <person name="Vollmers J."/>
            <person name="Rivas-Marin E."/>
            <person name="Kohn T."/>
            <person name="Peeters S.H."/>
            <person name="Heuer A."/>
            <person name="Rast P."/>
            <person name="Oberbeckmann S."/>
            <person name="Bunk B."/>
            <person name="Jeske O."/>
            <person name="Meyerdierks A."/>
            <person name="Storesund J.E."/>
            <person name="Kallscheuer N."/>
            <person name="Luecker S."/>
            <person name="Lage O.M."/>
            <person name="Pohl T."/>
            <person name="Merkel B.J."/>
            <person name="Hornburger P."/>
            <person name="Mueller R.-W."/>
            <person name="Bruemmer F."/>
            <person name="Labrenz M."/>
            <person name="Spormann A.M."/>
            <person name="Op den Camp H."/>
            <person name="Overmann J."/>
            <person name="Amann R."/>
            <person name="Jetten M.S.M."/>
            <person name="Mascher T."/>
            <person name="Medema M.H."/>
            <person name="Devos D.P."/>
            <person name="Kaster A.-K."/>
            <person name="Ovreas L."/>
            <person name="Rohde M."/>
            <person name="Galperin M.Y."/>
            <person name="Jogler C."/>
        </authorList>
    </citation>
    <scope>NUCLEOTIDE SEQUENCE [LARGE SCALE GENOMIC DNA]</scope>
    <source>
        <strain evidence="15 16">Pla133</strain>
    </source>
</reference>
<dbReference type="InterPro" id="IPR003661">
    <property type="entry name" value="HisK_dim/P_dom"/>
</dbReference>
<evidence type="ECO:0000256" key="3">
    <source>
        <dbReference type="ARBA" id="ARBA00012438"/>
    </source>
</evidence>